<organism evidence="5 6">
    <name type="scientific">Janthinobacterium kumbetense</name>
    <dbReference type="NCBI Taxonomy" id="2950280"/>
    <lineage>
        <taxon>Bacteria</taxon>
        <taxon>Pseudomonadati</taxon>
        <taxon>Pseudomonadota</taxon>
        <taxon>Betaproteobacteria</taxon>
        <taxon>Burkholderiales</taxon>
        <taxon>Oxalobacteraceae</taxon>
        <taxon>Janthinobacterium</taxon>
    </lineage>
</organism>
<dbReference type="Proteomes" id="UP001202243">
    <property type="component" value="Unassembled WGS sequence"/>
</dbReference>
<comment type="caution">
    <text evidence="5">The sequence shown here is derived from an EMBL/GenBank/DDBJ whole genome shotgun (WGS) entry which is preliminary data.</text>
</comment>
<name>A0ABT0WMQ5_9BURK</name>
<evidence type="ECO:0000256" key="2">
    <source>
        <dbReference type="ARBA" id="ARBA00022679"/>
    </source>
</evidence>
<dbReference type="PANTHER" id="PTHR43300:SF12">
    <property type="entry name" value="CHLORAMPHENICOL ACETYLTRANSFERASE"/>
    <property type="match status" value="1"/>
</dbReference>
<sequence>MSELFNPGYYTEEDLHGAGFRSLGHNVRIARNCVIIGIDNIAIGNNVRIDGYSTLVAAGGHIRIGSYVHIGGGCFLSGGAGITLEDYAGLSQGVRLYSKTDDYSGASMTNPTVPAEFTNCKSGAVHLGRHVIIGSGSVVLPGAQLGEGVAVGALSLVTRSLPAWGIYAGTPAKRINSRDQGLLIAEEQLRARDAVKNS</sequence>
<proteinExistence type="inferred from homology"/>
<evidence type="ECO:0000256" key="1">
    <source>
        <dbReference type="ARBA" id="ARBA00007274"/>
    </source>
</evidence>
<evidence type="ECO:0000256" key="3">
    <source>
        <dbReference type="ARBA" id="ARBA00022737"/>
    </source>
</evidence>
<keyword evidence="3" id="KW-0677">Repeat</keyword>
<dbReference type="InterPro" id="IPR011004">
    <property type="entry name" value="Trimer_LpxA-like_sf"/>
</dbReference>
<dbReference type="InterPro" id="IPR050179">
    <property type="entry name" value="Trans_hexapeptide_repeat"/>
</dbReference>
<keyword evidence="4 5" id="KW-0012">Acyltransferase</keyword>
<dbReference type="GO" id="GO:0016746">
    <property type="term" value="F:acyltransferase activity"/>
    <property type="evidence" value="ECO:0007669"/>
    <property type="project" value="UniProtKB-KW"/>
</dbReference>
<evidence type="ECO:0000256" key="4">
    <source>
        <dbReference type="ARBA" id="ARBA00023315"/>
    </source>
</evidence>
<accession>A0ABT0WMQ5</accession>
<dbReference type="PROSITE" id="PS00101">
    <property type="entry name" value="HEXAPEP_TRANSFERASES"/>
    <property type="match status" value="1"/>
</dbReference>
<dbReference type="RefSeq" id="WP_251349163.1">
    <property type="nucleotide sequence ID" value="NZ_JAMQGR010000001.1"/>
</dbReference>
<gene>
    <name evidence="5" type="ORF">NCG91_07000</name>
</gene>
<keyword evidence="6" id="KW-1185">Reference proteome</keyword>
<dbReference type="InterPro" id="IPR018357">
    <property type="entry name" value="Hexapep_transf_CS"/>
</dbReference>
<dbReference type="PANTHER" id="PTHR43300">
    <property type="entry name" value="ACETYLTRANSFERASE"/>
    <property type="match status" value="1"/>
</dbReference>
<evidence type="ECO:0000313" key="5">
    <source>
        <dbReference type="EMBL" id="MCM2565343.1"/>
    </source>
</evidence>
<dbReference type="Gene3D" id="2.160.10.10">
    <property type="entry name" value="Hexapeptide repeat proteins"/>
    <property type="match status" value="1"/>
</dbReference>
<comment type="similarity">
    <text evidence="1">Belongs to the transferase hexapeptide repeat family.</text>
</comment>
<reference evidence="5 6" key="1">
    <citation type="submission" date="2022-06" db="EMBL/GenBank/DDBJ databases">
        <title>Janthinobacterium kumbetensis sp. nov., isolated from spring water in Turkey.</title>
        <authorList>
            <person name="Inan Bektas K."/>
            <person name="Belduz A.A."/>
            <person name="Canakci S."/>
            <person name="Nalcaoglu A."/>
            <person name="Ceylan E."/>
            <person name="Kati H."/>
        </authorList>
    </citation>
    <scope>NUCLEOTIDE SEQUENCE [LARGE SCALE GENOMIC DNA]</scope>
    <source>
        <strain evidence="5 6">GK</strain>
    </source>
</reference>
<dbReference type="CDD" id="cd04647">
    <property type="entry name" value="LbH_MAT_like"/>
    <property type="match status" value="1"/>
</dbReference>
<evidence type="ECO:0000313" key="6">
    <source>
        <dbReference type="Proteomes" id="UP001202243"/>
    </source>
</evidence>
<dbReference type="EMBL" id="JAMQGR010000001">
    <property type="protein sequence ID" value="MCM2565343.1"/>
    <property type="molecule type" value="Genomic_DNA"/>
</dbReference>
<protein>
    <submittedName>
        <fullName evidence="5">Acyltransferase</fullName>
    </submittedName>
</protein>
<keyword evidence="2" id="KW-0808">Transferase</keyword>
<dbReference type="SUPFAM" id="SSF51161">
    <property type="entry name" value="Trimeric LpxA-like enzymes"/>
    <property type="match status" value="1"/>
</dbReference>